<evidence type="ECO:0000313" key="2">
    <source>
        <dbReference type="EMBL" id="TSC66468.1"/>
    </source>
</evidence>
<gene>
    <name evidence="2" type="ORF">G01um101477_74</name>
</gene>
<evidence type="ECO:0000256" key="1">
    <source>
        <dbReference type="SAM" id="Phobius"/>
    </source>
</evidence>
<comment type="caution">
    <text evidence="2">The sequence shown here is derived from an EMBL/GenBank/DDBJ whole genome shotgun (WGS) entry which is preliminary data.</text>
</comment>
<name>A0A554JDU9_9BACT</name>
<organism evidence="2 3">
    <name type="scientific">Candidatus Doudnabacteria bacterium Gr01-1014_77</name>
    <dbReference type="NCBI Taxonomy" id="2017133"/>
    <lineage>
        <taxon>Bacteria</taxon>
        <taxon>Candidatus Doudnaibacteriota</taxon>
    </lineage>
</organism>
<dbReference type="AlphaFoldDB" id="A0A554JDU9"/>
<feature type="transmembrane region" description="Helical" evidence="1">
    <location>
        <begin position="43"/>
        <end position="63"/>
    </location>
</feature>
<evidence type="ECO:0000313" key="3">
    <source>
        <dbReference type="Proteomes" id="UP000319613"/>
    </source>
</evidence>
<keyword evidence="1" id="KW-0812">Transmembrane</keyword>
<proteinExistence type="predicted"/>
<dbReference type="Proteomes" id="UP000319613">
    <property type="component" value="Unassembled WGS sequence"/>
</dbReference>
<reference evidence="2 3" key="1">
    <citation type="submission" date="2017-07" db="EMBL/GenBank/DDBJ databases">
        <title>Mechanisms for carbon and nitrogen cycling indicate functional differentiation within the Candidate Phyla Radiation.</title>
        <authorList>
            <person name="Danczak R.E."/>
            <person name="Johnston M.D."/>
            <person name="Kenah C."/>
            <person name="Slattery M."/>
            <person name="Wrighton K.C."/>
            <person name="Wilkins M.J."/>
        </authorList>
    </citation>
    <scope>NUCLEOTIDE SEQUENCE [LARGE SCALE GENOMIC DNA]</scope>
    <source>
        <strain evidence="2">Gr01-1014_77</strain>
    </source>
</reference>
<dbReference type="EMBL" id="VMFF01000004">
    <property type="protein sequence ID" value="TSC66468.1"/>
    <property type="molecule type" value="Genomic_DNA"/>
</dbReference>
<keyword evidence="1" id="KW-1133">Transmembrane helix</keyword>
<sequence length="286" mass="32286">MRFCGILKETMSDFQKEKIEIEIQEKEIETKEFLQSFSKERRYAIYILVGLLIPIFFIAKYSVSATYLHFFKANREIGVHEAIVTSLPVQILETNALSILGNSYSAYALIKNPNKDLVASELKYVFHFQDAEGKDLVSQEGKTFILGGEQKYIVMPNVKIFQAPVSVKVEITDPVWKRRLSLPNVVLKSGVPKYGDQTDPIGFYISNSLYNQSTYTLGTVKVNAVVFDNSGKVIAVTQYTANTVSPQQTRDYKMFWPLPIAANVLGDPKIFVETNILDDTNLKAAE</sequence>
<keyword evidence="1" id="KW-0472">Membrane</keyword>
<protein>
    <submittedName>
        <fullName evidence="2">Uncharacterized protein</fullName>
    </submittedName>
</protein>
<accession>A0A554JDU9</accession>